<dbReference type="EMBL" id="JBJKBG010000003">
    <property type="protein sequence ID" value="KAL3747486.1"/>
    <property type="molecule type" value="Genomic_DNA"/>
</dbReference>
<dbReference type="AlphaFoldDB" id="A0ABD3LC47"/>
<name>A0ABD3LC47_EUCGL</name>
<evidence type="ECO:0000313" key="2">
    <source>
        <dbReference type="EMBL" id="KAL3747486.1"/>
    </source>
</evidence>
<accession>A0ABD3LC47</accession>
<feature type="domain" description="Agenet" evidence="1">
    <location>
        <begin position="93"/>
        <end position="149"/>
    </location>
</feature>
<dbReference type="SMART" id="SM00743">
    <property type="entry name" value="Agenet"/>
    <property type="match status" value="2"/>
</dbReference>
<dbReference type="PANTHER" id="PTHR31917">
    <property type="entry name" value="AGENET DOMAIN-CONTAINING PROTEIN-RELATED"/>
    <property type="match status" value="1"/>
</dbReference>
<dbReference type="Gene3D" id="2.30.30.140">
    <property type="match status" value="1"/>
</dbReference>
<evidence type="ECO:0000313" key="3">
    <source>
        <dbReference type="Proteomes" id="UP001634007"/>
    </source>
</evidence>
<dbReference type="InterPro" id="IPR008395">
    <property type="entry name" value="Agenet-like_dom"/>
</dbReference>
<evidence type="ECO:0000259" key="1">
    <source>
        <dbReference type="SMART" id="SM00743"/>
    </source>
</evidence>
<organism evidence="2 3">
    <name type="scientific">Eucalyptus globulus</name>
    <name type="common">Tasmanian blue gum</name>
    <dbReference type="NCBI Taxonomy" id="34317"/>
    <lineage>
        <taxon>Eukaryota</taxon>
        <taxon>Viridiplantae</taxon>
        <taxon>Streptophyta</taxon>
        <taxon>Embryophyta</taxon>
        <taxon>Tracheophyta</taxon>
        <taxon>Spermatophyta</taxon>
        <taxon>Magnoliopsida</taxon>
        <taxon>eudicotyledons</taxon>
        <taxon>Gunneridae</taxon>
        <taxon>Pentapetalae</taxon>
        <taxon>rosids</taxon>
        <taxon>malvids</taxon>
        <taxon>Myrtales</taxon>
        <taxon>Myrtaceae</taxon>
        <taxon>Myrtoideae</taxon>
        <taxon>Eucalypteae</taxon>
        <taxon>Eucalyptus</taxon>
    </lineage>
</organism>
<dbReference type="PANTHER" id="PTHR31917:SF147">
    <property type="entry name" value="AGENET DOMAIN-CONTAINING PROTEIN"/>
    <property type="match status" value="1"/>
</dbReference>
<dbReference type="CDD" id="cd20406">
    <property type="entry name" value="Tudor_Agenet_AtDUF_rpt2_4"/>
    <property type="match status" value="1"/>
</dbReference>
<dbReference type="Pfam" id="PF05641">
    <property type="entry name" value="Agenet"/>
    <property type="match status" value="2"/>
</dbReference>
<dbReference type="InterPro" id="IPR014002">
    <property type="entry name" value="Agenet_dom_plant"/>
</dbReference>
<sequence length="200" mass="23425">MELKPHNIKFKIRLDKGTSLPPLEFGKGKTVEVSSDEKGYEGSWFSAIVIDYIGNDKYLVEYLTLKTDDETEPLREEKYSRYIRPYPPHLPARRFKQLNKVDAWYNDGWWVGVISKVLKGSQYVVYFSTSNEELIFNESNLRLHQDWNDGKWVIASRVRTTVASNFVMNCFGGVLSFRFMLLFHSWPNVPHKEFLMVSNL</sequence>
<proteinExistence type="predicted"/>
<dbReference type="Proteomes" id="UP001634007">
    <property type="component" value="Unassembled WGS sequence"/>
</dbReference>
<protein>
    <recommendedName>
        <fullName evidence="1">Agenet domain-containing protein</fullName>
    </recommendedName>
</protein>
<keyword evidence="3" id="KW-1185">Reference proteome</keyword>
<gene>
    <name evidence="2" type="ORF">ACJRO7_016297</name>
</gene>
<comment type="caution">
    <text evidence="2">The sequence shown here is derived from an EMBL/GenBank/DDBJ whole genome shotgun (WGS) entry which is preliminary data.</text>
</comment>
<reference evidence="2 3" key="1">
    <citation type="submission" date="2024-11" db="EMBL/GenBank/DDBJ databases">
        <title>Chromosome-level genome assembly of Eucalyptus globulus Labill. provides insights into its genome evolution.</title>
        <authorList>
            <person name="Li X."/>
        </authorList>
    </citation>
    <scope>NUCLEOTIDE SEQUENCE [LARGE SCALE GENOMIC DNA]</scope>
    <source>
        <strain evidence="2">CL2024</strain>
        <tissue evidence="2">Fresh tender leaves</tissue>
    </source>
</reference>
<dbReference type="CDD" id="cd20405">
    <property type="entry name" value="Tudor_Agenet_AtDUF_rpt1_3"/>
    <property type="match status" value="1"/>
</dbReference>
<feature type="domain" description="Agenet" evidence="1">
    <location>
        <begin position="23"/>
        <end position="91"/>
    </location>
</feature>